<dbReference type="RefSeq" id="WP_012599508.1">
    <property type="nucleotide sequence ID" value="NC_011737.1"/>
</dbReference>
<accession>B7KMH9</accession>
<gene>
    <name evidence="1" type="ordered locus">PCC7424_5426</name>
</gene>
<proteinExistence type="predicted"/>
<dbReference type="OrthoDB" id="583735at2"/>
<dbReference type="KEGG" id="cyc:PCC7424_5426"/>
<geneLocation type="plasmid" evidence="1 2">
    <name>pP742402</name>
</geneLocation>
<evidence type="ECO:0000313" key="1">
    <source>
        <dbReference type="EMBL" id="ACK74001.1"/>
    </source>
</evidence>
<dbReference type="EMBL" id="CP001293">
    <property type="protein sequence ID" value="ACK74001.1"/>
    <property type="molecule type" value="Genomic_DNA"/>
</dbReference>
<sequence>MVHTNGHSENGDSQQEYNPVVEFEYLDADVWIETDADGNQDVAYTQDVLEALEDDEQSDSNGDSD</sequence>
<name>B7KMH9_GLOC7</name>
<evidence type="ECO:0000313" key="2">
    <source>
        <dbReference type="Proteomes" id="UP000002384"/>
    </source>
</evidence>
<dbReference type="HOGENOM" id="CLU_2842468_0_0_3"/>
<keyword evidence="2" id="KW-1185">Reference proteome</keyword>
<protein>
    <submittedName>
        <fullName evidence="1">Uncharacterized protein</fullName>
    </submittedName>
</protein>
<dbReference type="Proteomes" id="UP000002384">
    <property type="component" value="Plasmid pP742402"/>
</dbReference>
<dbReference type="AlphaFoldDB" id="B7KMH9"/>
<reference evidence="2" key="1">
    <citation type="journal article" date="2011" name="MBio">
        <title>Novel metabolic attributes of the genus Cyanothece, comprising a group of unicellular nitrogen-fixing Cyanobacteria.</title>
        <authorList>
            <person name="Bandyopadhyay A."/>
            <person name="Elvitigala T."/>
            <person name="Welsh E."/>
            <person name="Stockel J."/>
            <person name="Liberton M."/>
            <person name="Min H."/>
            <person name="Sherman L.A."/>
            <person name="Pakrasi H.B."/>
        </authorList>
    </citation>
    <scope>NUCLEOTIDE SEQUENCE [LARGE SCALE GENOMIC DNA]</scope>
    <source>
        <strain evidence="2">PCC 7424</strain>
        <plasmid evidence="2">pP742402</plasmid>
    </source>
</reference>
<organism evidence="1 2">
    <name type="scientific">Gloeothece citriformis (strain PCC 7424)</name>
    <name type="common">Cyanothece sp. (strain PCC 7424)</name>
    <dbReference type="NCBI Taxonomy" id="65393"/>
    <lineage>
        <taxon>Bacteria</taxon>
        <taxon>Bacillati</taxon>
        <taxon>Cyanobacteriota</taxon>
        <taxon>Cyanophyceae</taxon>
        <taxon>Oscillatoriophycideae</taxon>
        <taxon>Chroococcales</taxon>
        <taxon>Aphanothecaceae</taxon>
        <taxon>Gloeothece</taxon>
        <taxon>Gloeothece citriformis</taxon>
    </lineage>
</organism>
<keyword evidence="1" id="KW-0614">Plasmid</keyword>